<evidence type="ECO:0000313" key="2">
    <source>
        <dbReference type="Proteomes" id="UP000198906"/>
    </source>
</evidence>
<gene>
    <name evidence="1" type="ORF">GA0074694_3534</name>
</gene>
<sequence length="39" mass="4001">MRVVEPVPVDATGPGSCARTVAEPEAVLTIEPRVPVAVS</sequence>
<reference evidence="2" key="1">
    <citation type="submission" date="2016-06" db="EMBL/GenBank/DDBJ databases">
        <authorList>
            <person name="Varghese N."/>
        </authorList>
    </citation>
    <scope>NUCLEOTIDE SEQUENCE [LARGE SCALE GENOMIC DNA]</scope>
    <source>
        <strain evidence="2">DSM 46123</strain>
    </source>
</reference>
<keyword evidence="2" id="KW-1185">Reference proteome</keyword>
<dbReference type="EMBL" id="FMHU01000002">
    <property type="protein sequence ID" value="SCL23041.1"/>
    <property type="molecule type" value="Genomic_DNA"/>
</dbReference>
<proteinExistence type="predicted"/>
<dbReference type="Proteomes" id="UP000198906">
    <property type="component" value="Unassembled WGS sequence"/>
</dbReference>
<name>A0A1C6S0R3_9ACTN</name>
<evidence type="ECO:0000313" key="1">
    <source>
        <dbReference type="EMBL" id="SCL23041.1"/>
    </source>
</evidence>
<organism evidence="1 2">
    <name type="scientific">Micromonospora inyonensis</name>
    <dbReference type="NCBI Taxonomy" id="47866"/>
    <lineage>
        <taxon>Bacteria</taxon>
        <taxon>Bacillati</taxon>
        <taxon>Actinomycetota</taxon>
        <taxon>Actinomycetes</taxon>
        <taxon>Micromonosporales</taxon>
        <taxon>Micromonosporaceae</taxon>
        <taxon>Micromonospora</taxon>
    </lineage>
</organism>
<accession>A0A1C6S0R3</accession>
<dbReference type="AlphaFoldDB" id="A0A1C6S0R3"/>
<protein>
    <submittedName>
        <fullName evidence="1">Uncharacterized protein</fullName>
    </submittedName>
</protein>
<dbReference type="STRING" id="47866.GA0074694_3534"/>